<protein>
    <submittedName>
        <fullName evidence="2">Phosphate-repressible phosphate permease</fullName>
    </submittedName>
</protein>
<evidence type="ECO:0000313" key="3">
    <source>
        <dbReference type="Proteomes" id="UP000465221"/>
    </source>
</evidence>
<gene>
    <name evidence="2" type="ORF">IFM46972_06185</name>
</gene>
<dbReference type="EMBL" id="BLKC01000041">
    <property type="protein sequence ID" value="GFF40363.1"/>
    <property type="molecule type" value="Genomic_DNA"/>
</dbReference>
<name>A0A8H3P2D3_9EURO</name>
<sequence length="149" mass="16750">MLYPLSFSVSVFCTDRLVAWHYRLRRSGLVFRFAYTDEKGDTDTLGSVPEGQQSTIASPEIEPIKGDANTVEPRAQRCKRESRGKVPEGAPGSGLAALRSPQAHIRDYQACFTYGITRDVIHHQSKGLDHNHRRAPQFDNKVEHLWATA</sequence>
<reference evidence="2 3" key="1">
    <citation type="submission" date="2020-01" db="EMBL/GenBank/DDBJ databases">
        <title>Draft genome sequence of Aspergillus udagawae IFM 46972.</title>
        <authorList>
            <person name="Takahashi H."/>
            <person name="Yaguchi T."/>
        </authorList>
    </citation>
    <scope>NUCLEOTIDE SEQUENCE [LARGE SCALE GENOMIC DNA]</scope>
    <source>
        <strain evidence="2 3">IFM 46972</strain>
    </source>
</reference>
<feature type="region of interest" description="Disordered" evidence="1">
    <location>
        <begin position="70"/>
        <end position="94"/>
    </location>
</feature>
<dbReference type="AlphaFoldDB" id="A0A8H3P2D3"/>
<dbReference type="Proteomes" id="UP000465221">
    <property type="component" value="Unassembled WGS sequence"/>
</dbReference>
<accession>A0A8H3P2D3</accession>
<proteinExistence type="predicted"/>
<comment type="caution">
    <text evidence="2">The sequence shown here is derived from an EMBL/GenBank/DDBJ whole genome shotgun (WGS) entry which is preliminary data.</text>
</comment>
<evidence type="ECO:0000256" key="1">
    <source>
        <dbReference type="SAM" id="MobiDB-lite"/>
    </source>
</evidence>
<organism evidence="2 3">
    <name type="scientific">Aspergillus udagawae</name>
    <dbReference type="NCBI Taxonomy" id="91492"/>
    <lineage>
        <taxon>Eukaryota</taxon>
        <taxon>Fungi</taxon>
        <taxon>Dikarya</taxon>
        <taxon>Ascomycota</taxon>
        <taxon>Pezizomycotina</taxon>
        <taxon>Eurotiomycetes</taxon>
        <taxon>Eurotiomycetidae</taxon>
        <taxon>Eurotiales</taxon>
        <taxon>Aspergillaceae</taxon>
        <taxon>Aspergillus</taxon>
        <taxon>Aspergillus subgen. Fumigati</taxon>
    </lineage>
</organism>
<evidence type="ECO:0000313" key="2">
    <source>
        <dbReference type="EMBL" id="GFF40363.1"/>
    </source>
</evidence>
<feature type="compositionally biased region" description="Basic and acidic residues" evidence="1">
    <location>
        <begin position="74"/>
        <end position="86"/>
    </location>
</feature>